<feature type="region of interest" description="Disordered" evidence="1">
    <location>
        <begin position="461"/>
        <end position="520"/>
    </location>
</feature>
<gene>
    <name evidence="2" type="ORF">LITE_LOCUS25837</name>
</gene>
<feature type="compositionally biased region" description="Low complexity" evidence="1">
    <location>
        <begin position="468"/>
        <end position="482"/>
    </location>
</feature>
<evidence type="ECO:0000256" key="1">
    <source>
        <dbReference type="SAM" id="MobiDB-lite"/>
    </source>
</evidence>
<organism evidence="2 3">
    <name type="scientific">Linum tenue</name>
    <dbReference type="NCBI Taxonomy" id="586396"/>
    <lineage>
        <taxon>Eukaryota</taxon>
        <taxon>Viridiplantae</taxon>
        <taxon>Streptophyta</taxon>
        <taxon>Embryophyta</taxon>
        <taxon>Tracheophyta</taxon>
        <taxon>Spermatophyta</taxon>
        <taxon>Magnoliopsida</taxon>
        <taxon>eudicotyledons</taxon>
        <taxon>Gunneridae</taxon>
        <taxon>Pentapetalae</taxon>
        <taxon>rosids</taxon>
        <taxon>fabids</taxon>
        <taxon>Malpighiales</taxon>
        <taxon>Linaceae</taxon>
        <taxon>Linum</taxon>
    </lineage>
</organism>
<feature type="compositionally biased region" description="Basic and acidic residues" evidence="1">
    <location>
        <begin position="193"/>
        <end position="203"/>
    </location>
</feature>
<dbReference type="EMBL" id="CAMGYJ010000006">
    <property type="protein sequence ID" value="CAI0438536.1"/>
    <property type="molecule type" value="Genomic_DNA"/>
</dbReference>
<feature type="compositionally biased region" description="Low complexity" evidence="1">
    <location>
        <begin position="382"/>
        <end position="394"/>
    </location>
</feature>
<reference evidence="2" key="1">
    <citation type="submission" date="2022-08" db="EMBL/GenBank/DDBJ databases">
        <authorList>
            <person name="Gutierrez-Valencia J."/>
        </authorList>
    </citation>
    <scope>NUCLEOTIDE SEQUENCE</scope>
</reference>
<comment type="caution">
    <text evidence="2">The sequence shown here is derived from an EMBL/GenBank/DDBJ whole genome shotgun (WGS) entry which is preliminary data.</text>
</comment>
<evidence type="ECO:0000313" key="3">
    <source>
        <dbReference type="Proteomes" id="UP001154282"/>
    </source>
</evidence>
<evidence type="ECO:0000313" key="2">
    <source>
        <dbReference type="EMBL" id="CAI0438536.1"/>
    </source>
</evidence>
<accession>A0AAV0LYA5</accession>
<proteinExistence type="predicted"/>
<feature type="region of interest" description="Disordered" evidence="1">
    <location>
        <begin position="373"/>
        <end position="448"/>
    </location>
</feature>
<dbReference type="Proteomes" id="UP001154282">
    <property type="component" value="Unassembled WGS sequence"/>
</dbReference>
<feature type="compositionally biased region" description="Basic and acidic residues" evidence="1">
    <location>
        <begin position="419"/>
        <end position="434"/>
    </location>
</feature>
<keyword evidence="3" id="KW-1185">Reference proteome</keyword>
<feature type="region of interest" description="Disordered" evidence="1">
    <location>
        <begin position="171"/>
        <end position="203"/>
    </location>
</feature>
<protein>
    <submittedName>
        <fullName evidence="2">Uncharacterized protein</fullName>
    </submittedName>
</protein>
<dbReference type="AlphaFoldDB" id="A0AAV0LYA5"/>
<name>A0AAV0LYA5_9ROSI</name>
<sequence>MTTSRQGVTLMCYWNGRMANGPNGIHYEGATPKPTRVGCEITYEELLDKIYMITGFDKLQFALKIICRYPACREFIPVPIEDNESIDIVFDVARQPDTNCLELYVEKVPITTDDQANASAEALLQVNDEVGVFSEDNQLLSDDAMAIEVDEQALVGALDCSYGVASVETNENGLQPVDNHRGESRASKGTAGRSRDVKKQRPAEAVEWNAGAYSFLDPGPIDKSVLVLQGQHRSEAIWNGQLWAWEHWHFGRPEKFGVQMHTASASESKLLGEELSVAAAARINEDPLSPGPLGSRWRSPVIRRDNPIRALFLYRDQIDQQTEDQVQSLTNIHSQCTTALDSFSSDEAMRTLQGIQAVCNRVLELIGETRHLQLRPTDEETTTTSTTYSRPPSTADRASQLNYEKPGPSSSASVKAKRSKNESSKRRGRSKDDDNSCQDAQAEAEATTVTIVVHDVKNGVEDESQCMSSEESPANAEAAVASLKIDSNELLQPQDTESRPRSDTCTPNKKRKSENCNGET</sequence>